<feature type="transmembrane region" description="Helical" evidence="1">
    <location>
        <begin position="50"/>
        <end position="70"/>
    </location>
</feature>
<evidence type="ECO:0000259" key="2">
    <source>
        <dbReference type="Pfam" id="PF09925"/>
    </source>
</evidence>
<feature type="transmembrane region" description="Helical" evidence="1">
    <location>
        <begin position="128"/>
        <end position="148"/>
    </location>
</feature>
<sequence>MHRSQLDQEFSTNLFQDVQVIRYLQVIGVALIAASFVYLIAANWLMLPKFIQLAIPMLLLVLSAVTSVYFARHAWIQQSLDALSALLLGLSMAVIGQVYQTGADSYLLFLVWALLLLPWLYRPNIGVFALLCLISQLALFLYFKQSYLIVDHSWWYLLCMNVLTAICVTLCLKYYAALRFVFIAFITLMSMYCMFLYCGNGAEQYQWQYLIFALLLPIYLIIYFYRQHRALETSIQAAGLAASFSILIFQWAEHILSDSSAGLLVFALLIFAWFAVISWALMKFLPQTKFAVIPLAIGAWFAGIILSSLLLTYWKAFSIVIGLVFVAMAWWLIRRAKSIFSRQFAYCLWVCGQSAVFIHTESLTDSIGFILVLQIGVILLCLFSRMHWFIVFIQLIAGYGLAVATLFDADLFISDEHVILAVIGLNYILLIFLLGSATAWLHTMYRKSIVLWMLCIVLAVVVLQTLSNNVLQFEQTQHGVLDLFIGYLLPAVWLGLYIANQQKQVGSEKWPLLLLGLVLIAMGYFGIFLFLVLLAWAQVYQQSLVKALCIVLIIFSLWMLYYNLGLSFLLKSLTILISGLLLLGITRMLTAIQLKQGGGA</sequence>
<evidence type="ECO:0000313" key="3">
    <source>
        <dbReference type="EMBL" id="OOV80081.1"/>
    </source>
</evidence>
<dbReference type="Proteomes" id="UP000191160">
    <property type="component" value="Unassembled WGS sequence"/>
</dbReference>
<feature type="transmembrane region" description="Helical" evidence="1">
    <location>
        <begin position="512"/>
        <end position="537"/>
    </location>
</feature>
<proteinExistence type="predicted"/>
<feature type="transmembrane region" description="Helical" evidence="1">
    <location>
        <begin position="479"/>
        <end position="500"/>
    </location>
</feature>
<protein>
    <recommendedName>
        <fullName evidence="2">DUF2157 domain-containing protein</fullName>
    </recommendedName>
</protein>
<feature type="domain" description="DUF2157" evidence="2">
    <location>
        <begin position="18"/>
        <end position="121"/>
    </location>
</feature>
<dbReference type="EMBL" id="MVKX01000011">
    <property type="protein sequence ID" value="OOV80081.1"/>
    <property type="molecule type" value="Genomic_DNA"/>
</dbReference>
<feature type="transmembrane region" description="Helical" evidence="1">
    <location>
        <begin position="419"/>
        <end position="442"/>
    </location>
</feature>
<feature type="transmembrane region" description="Helical" evidence="1">
    <location>
        <begin position="543"/>
        <end position="561"/>
    </location>
</feature>
<organism evidence="3 4">
    <name type="scientific">Acinetobacter amyesii</name>
    <dbReference type="NCBI Taxonomy" id="2942470"/>
    <lineage>
        <taxon>Bacteria</taxon>
        <taxon>Pseudomonadati</taxon>
        <taxon>Pseudomonadota</taxon>
        <taxon>Gammaproteobacteria</taxon>
        <taxon>Moraxellales</taxon>
        <taxon>Moraxellaceae</taxon>
        <taxon>Acinetobacter</taxon>
    </lineage>
</organism>
<feature type="transmembrane region" description="Helical" evidence="1">
    <location>
        <begin position="290"/>
        <end position="310"/>
    </location>
</feature>
<feature type="transmembrane region" description="Helical" evidence="1">
    <location>
        <begin position="388"/>
        <end position="407"/>
    </location>
</feature>
<feature type="transmembrane region" description="Helical" evidence="1">
    <location>
        <begin position="20"/>
        <end position="44"/>
    </location>
</feature>
<feature type="transmembrane region" description="Helical" evidence="1">
    <location>
        <begin position="209"/>
        <end position="225"/>
    </location>
</feature>
<feature type="transmembrane region" description="Helical" evidence="1">
    <location>
        <begin position="237"/>
        <end position="256"/>
    </location>
</feature>
<dbReference type="Pfam" id="PF09925">
    <property type="entry name" value="DUF2157"/>
    <property type="match status" value="1"/>
</dbReference>
<keyword evidence="4" id="KW-1185">Reference proteome</keyword>
<feature type="transmembrane region" description="Helical" evidence="1">
    <location>
        <begin position="316"/>
        <end position="332"/>
    </location>
</feature>
<feature type="transmembrane region" description="Helical" evidence="1">
    <location>
        <begin position="262"/>
        <end position="281"/>
    </location>
</feature>
<feature type="transmembrane region" description="Helical" evidence="1">
    <location>
        <begin position="573"/>
        <end position="594"/>
    </location>
</feature>
<feature type="transmembrane region" description="Helical" evidence="1">
    <location>
        <begin position="449"/>
        <end position="467"/>
    </location>
</feature>
<dbReference type="InterPro" id="IPR018677">
    <property type="entry name" value="DUF2157"/>
</dbReference>
<comment type="caution">
    <text evidence="3">The sequence shown here is derived from an EMBL/GenBank/DDBJ whole genome shotgun (WGS) entry which is preliminary data.</text>
</comment>
<keyword evidence="1" id="KW-0812">Transmembrane</keyword>
<feature type="transmembrane region" description="Helical" evidence="1">
    <location>
        <begin position="154"/>
        <end position="172"/>
    </location>
</feature>
<feature type="transmembrane region" description="Helical" evidence="1">
    <location>
        <begin position="82"/>
        <end position="99"/>
    </location>
</feature>
<keyword evidence="1" id="KW-1133">Transmembrane helix</keyword>
<keyword evidence="1" id="KW-0472">Membrane</keyword>
<accession>A0A1T1GR59</accession>
<feature type="transmembrane region" description="Helical" evidence="1">
    <location>
        <begin position="366"/>
        <end position="383"/>
    </location>
</feature>
<gene>
    <name evidence="3" type="ORF">B1202_14795</name>
</gene>
<name>A0A1T1GR59_9GAMM</name>
<feature type="transmembrane region" description="Helical" evidence="1">
    <location>
        <begin position="177"/>
        <end position="197"/>
    </location>
</feature>
<dbReference type="AlphaFoldDB" id="A0A1T1GR59"/>
<evidence type="ECO:0000256" key="1">
    <source>
        <dbReference type="SAM" id="Phobius"/>
    </source>
</evidence>
<reference evidence="3 4" key="1">
    <citation type="submission" date="2017-02" db="EMBL/GenBank/DDBJ databases">
        <title>Acinetobacter sp. ANC 4945, whole genome shotgun sequencing project.</title>
        <authorList>
            <person name="Radolfova-Krizova L."/>
            <person name="Al Atrouni A."/>
            <person name="Nemec A."/>
        </authorList>
    </citation>
    <scope>NUCLEOTIDE SEQUENCE [LARGE SCALE GENOMIC DNA]</scope>
    <source>
        <strain evidence="3 4">ANC 4945</strain>
    </source>
</reference>
<evidence type="ECO:0000313" key="4">
    <source>
        <dbReference type="Proteomes" id="UP000191160"/>
    </source>
</evidence>